<dbReference type="Pfam" id="PF18132">
    <property type="entry name" value="Tyrosinase_C"/>
    <property type="match status" value="1"/>
</dbReference>
<keyword evidence="7" id="KW-1185">Reference proteome</keyword>
<dbReference type="Pfam" id="PF00264">
    <property type="entry name" value="Tyrosinase"/>
    <property type="match status" value="1"/>
</dbReference>
<dbReference type="EMBL" id="LAYC01000002">
    <property type="protein sequence ID" value="KYK58078.1"/>
    <property type="molecule type" value="Genomic_DNA"/>
</dbReference>
<dbReference type="GeneID" id="63717734"/>
<gene>
    <name evidence="6" type="ORF">DCS_05091</name>
</gene>
<dbReference type="SUPFAM" id="SSF48056">
    <property type="entry name" value="Di-copper centre-containing domain"/>
    <property type="match status" value="1"/>
</dbReference>
<dbReference type="STRING" id="98403.A0A151GLX2"/>
<keyword evidence="4" id="KW-0503">Monooxygenase</keyword>
<evidence type="ECO:0000256" key="2">
    <source>
        <dbReference type="ARBA" id="ARBA00022723"/>
    </source>
</evidence>
<comment type="cofactor">
    <cofactor evidence="1">
        <name>Cu(2+)</name>
        <dbReference type="ChEBI" id="CHEBI:29036"/>
    </cofactor>
</comment>
<dbReference type="RefSeq" id="XP_040657430.1">
    <property type="nucleotide sequence ID" value="XM_040802397.1"/>
</dbReference>
<name>A0A151GLX2_DRECN</name>
<evidence type="ECO:0000256" key="1">
    <source>
        <dbReference type="ARBA" id="ARBA00001973"/>
    </source>
</evidence>
<dbReference type="Gene3D" id="1.10.1280.10">
    <property type="entry name" value="Di-copper center containing domain from catechol oxidase"/>
    <property type="match status" value="1"/>
</dbReference>
<dbReference type="InterPro" id="IPR008922">
    <property type="entry name" value="Di-copper_centre_dom_sf"/>
</dbReference>
<dbReference type="PRINTS" id="PR00092">
    <property type="entry name" value="TYROSINASE"/>
</dbReference>
<accession>A0A151GLX2</accession>
<dbReference type="Gene3D" id="2.60.310.20">
    <property type="match status" value="1"/>
</dbReference>
<dbReference type="PANTHER" id="PTHR11474">
    <property type="entry name" value="TYROSINASE FAMILY MEMBER"/>
    <property type="match status" value="1"/>
</dbReference>
<dbReference type="PANTHER" id="PTHR11474:SF32">
    <property type="entry name" value="TYROSINASE"/>
    <property type="match status" value="1"/>
</dbReference>
<dbReference type="GO" id="GO:0004497">
    <property type="term" value="F:monooxygenase activity"/>
    <property type="evidence" value="ECO:0007669"/>
    <property type="project" value="UniProtKB-KW"/>
</dbReference>
<keyword evidence="3" id="KW-0560">Oxidoreductase</keyword>
<sequence>MFANATDRQLYQQAASDFRVPYWDWSRSAPAGQTHLPDFFWSPIVAQNGPNGMQNIKNPLFSYQFHPLDPEALIWNPVGVMRGAPPSVADARQLKQWNETKRGPEMSISLEAPPSNNSKANAALLSKLPEIQQRLYILFSNYHDFNAFSNKAWAVSRGLSMLDSIESIHDIIHIYGGSKGHMTYVPLSSFDPLFFMHHIMTDRIIAMWQILNPSTWISPMAAGETTFTSLKGTLQSSSTPLTPFYSSPDGTFWDSDMSRTTEAFGYTYADTDPSLGSDDAIRQSLIQKINQWYGASSPAAQLARARRPAVQSHPLRHTFDGDARDTVLAPDAKPSAAGPFPSRVLAHGHYTEWIANVHVNVGALDGSYAILFFFGLPPADEAEWELSRNLAGSVGIFTMSHMTSSQSKVSGAVPLTSALLRLVRAGAVASLSPSAVIPFLERCLHFRVLGNSDSEVDPKLVAGLYVGISSAYVQLPEGNAFPLWGRSVTRLELWS</sequence>
<organism evidence="6 7">
    <name type="scientific">Drechmeria coniospora</name>
    <name type="common">Nematophagous fungus</name>
    <name type="synonym">Meria coniospora</name>
    <dbReference type="NCBI Taxonomy" id="98403"/>
    <lineage>
        <taxon>Eukaryota</taxon>
        <taxon>Fungi</taxon>
        <taxon>Dikarya</taxon>
        <taxon>Ascomycota</taxon>
        <taxon>Pezizomycotina</taxon>
        <taxon>Sordariomycetes</taxon>
        <taxon>Hypocreomycetidae</taxon>
        <taxon>Hypocreales</taxon>
        <taxon>Ophiocordycipitaceae</taxon>
        <taxon>Drechmeria</taxon>
    </lineage>
</organism>
<evidence type="ECO:0000259" key="5">
    <source>
        <dbReference type="PROSITE" id="PS00498"/>
    </source>
</evidence>
<dbReference type="InterPro" id="IPR041640">
    <property type="entry name" value="Tyrosinase_C"/>
</dbReference>
<dbReference type="PROSITE" id="PS00498">
    <property type="entry name" value="TYROSINASE_2"/>
    <property type="match status" value="1"/>
</dbReference>
<comment type="caution">
    <text evidence="6">The sequence shown here is derived from an EMBL/GenBank/DDBJ whole genome shotgun (WGS) entry which is preliminary data.</text>
</comment>
<protein>
    <submittedName>
        <fullName evidence="6">Tyrosinase</fullName>
    </submittedName>
</protein>
<dbReference type="InParanoid" id="A0A151GLX2"/>
<evidence type="ECO:0000313" key="6">
    <source>
        <dbReference type="EMBL" id="KYK58078.1"/>
    </source>
</evidence>
<dbReference type="InterPro" id="IPR050316">
    <property type="entry name" value="Tyrosinase/Hemocyanin"/>
</dbReference>
<dbReference type="InterPro" id="IPR002227">
    <property type="entry name" value="Tyrosinase_Cu-bd"/>
</dbReference>
<dbReference type="GO" id="GO:0046872">
    <property type="term" value="F:metal ion binding"/>
    <property type="evidence" value="ECO:0007669"/>
    <property type="project" value="UniProtKB-KW"/>
</dbReference>
<dbReference type="AlphaFoldDB" id="A0A151GLX2"/>
<evidence type="ECO:0000256" key="4">
    <source>
        <dbReference type="ARBA" id="ARBA00023033"/>
    </source>
</evidence>
<keyword evidence="2" id="KW-0479">Metal-binding</keyword>
<evidence type="ECO:0000313" key="7">
    <source>
        <dbReference type="Proteomes" id="UP000076580"/>
    </source>
</evidence>
<evidence type="ECO:0000256" key="3">
    <source>
        <dbReference type="ARBA" id="ARBA00023002"/>
    </source>
</evidence>
<dbReference type="Proteomes" id="UP000076580">
    <property type="component" value="Chromosome 02"/>
</dbReference>
<proteinExistence type="predicted"/>
<feature type="domain" description="Tyrosinase copper-binding" evidence="5">
    <location>
        <begin position="191"/>
        <end position="202"/>
    </location>
</feature>
<reference evidence="6 7" key="1">
    <citation type="journal article" date="2016" name="Sci. Rep.">
        <title>Insights into Adaptations to a Near-Obligate Nematode Endoparasitic Lifestyle from the Finished Genome of Drechmeria coniospora.</title>
        <authorList>
            <person name="Zhang L."/>
            <person name="Zhou Z."/>
            <person name="Guo Q."/>
            <person name="Fokkens L."/>
            <person name="Miskei M."/>
            <person name="Pocsi I."/>
            <person name="Zhang W."/>
            <person name="Chen M."/>
            <person name="Wang L."/>
            <person name="Sun Y."/>
            <person name="Donzelli B.G."/>
            <person name="Gibson D.M."/>
            <person name="Nelson D.R."/>
            <person name="Luo J.G."/>
            <person name="Rep M."/>
            <person name="Liu H."/>
            <person name="Yang S."/>
            <person name="Wang J."/>
            <person name="Krasnoff S.B."/>
            <person name="Xu Y."/>
            <person name="Molnar I."/>
            <person name="Lin M."/>
        </authorList>
    </citation>
    <scope>NUCLEOTIDE SEQUENCE [LARGE SCALE GENOMIC DNA]</scope>
    <source>
        <strain evidence="6 7">ARSEF 6962</strain>
    </source>
</reference>